<name>A0ACC5ZN12_9TELE</name>
<protein>
    <submittedName>
        <fullName evidence="1">Uncharacterized protein</fullName>
    </submittedName>
</protein>
<dbReference type="Proteomes" id="UP000830395">
    <property type="component" value="Chromosome 29"/>
</dbReference>
<reference evidence="1" key="1">
    <citation type="submission" date="2020-02" db="EMBL/GenBank/DDBJ databases">
        <title>Genome sequencing of the panga catfish, Pangasius djambal.</title>
        <authorList>
            <person name="Wen M."/>
            <person name="Zahm M."/>
            <person name="Roques C."/>
            <person name="Cabau C."/>
            <person name="Klopp C."/>
            <person name="Donnadieu C."/>
            <person name="Jouanno E."/>
            <person name="Avarre J.-C."/>
            <person name="Campet M."/>
            <person name="Ha T."/>
            <person name="Dugue R."/>
            <person name="Lampietro C."/>
            <person name="Louis A."/>
            <person name="Herpin A."/>
            <person name="Echchiki A."/>
            <person name="Berthelot C."/>
            <person name="Parey E."/>
            <person name="Roest-Crollius H."/>
            <person name="Braasch I."/>
            <person name="Postlethwait J.H."/>
            <person name="Bobe J."/>
            <person name="Montfort J."/>
            <person name="Bouchez O."/>
            <person name="Begum T."/>
            <person name="Schartl M."/>
            <person name="Gustiano R."/>
            <person name="Guiguen Y."/>
        </authorList>
    </citation>
    <scope>NUCLEOTIDE SEQUENCE</scope>
    <source>
        <strain evidence="1">Pdj_M5554</strain>
    </source>
</reference>
<proteinExistence type="predicted"/>
<sequence length="257" mass="28542">MKKNNVTLRAEINSTVTSTHSQADEYEDVTGQEDTPSPDDIKLHTEIKNEVSEGSQTMKRVAPELSQADGSLDNINTTTETSQEDITEEMTRGGSASSVVDVKSTSDSSSFTVVLFGNTSAVHLGDENILLGAEHVPPDQTHISRKIKVSGCALSVVNILDLYESDLDLDHVDHITGQLVNENNIQSFIFVLKLGQFTDDDKMGLEWLERKFGERALSFVMILFTYEREEECDTIIDDLKNNTVLEQLMKKCGGRYC</sequence>
<evidence type="ECO:0000313" key="2">
    <source>
        <dbReference type="Proteomes" id="UP000830395"/>
    </source>
</evidence>
<organism evidence="1 2">
    <name type="scientific">Pangasius djambal</name>
    <dbReference type="NCBI Taxonomy" id="1691987"/>
    <lineage>
        <taxon>Eukaryota</taxon>
        <taxon>Metazoa</taxon>
        <taxon>Chordata</taxon>
        <taxon>Craniata</taxon>
        <taxon>Vertebrata</taxon>
        <taxon>Euteleostomi</taxon>
        <taxon>Actinopterygii</taxon>
        <taxon>Neopterygii</taxon>
        <taxon>Teleostei</taxon>
        <taxon>Ostariophysi</taxon>
        <taxon>Siluriformes</taxon>
        <taxon>Pangasiidae</taxon>
        <taxon>Pangasius</taxon>
    </lineage>
</organism>
<gene>
    <name evidence="1" type="ORF">PDJAM_G00175330</name>
</gene>
<comment type="caution">
    <text evidence="1">The sequence shown here is derived from an EMBL/GenBank/DDBJ whole genome shotgun (WGS) entry which is preliminary data.</text>
</comment>
<feature type="non-terminal residue" evidence="1">
    <location>
        <position position="257"/>
    </location>
</feature>
<dbReference type="EMBL" id="CM041003">
    <property type="protein sequence ID" value="MCJ8749374.1"/>
    <property type="molecule type" value="Genomic_DNA"/>
</dbReference>
<keyword evidence="2" id="KW-1185">Reference proteome</keyword>
<accession>A0ACC5ZN12</accession>
<evidence type="ECO:0000313" key="1">
    <source>
        <dbReference type="EMBL" id="MCJ8749374.1"/>
    </source>
</evidence>